<keyword evidence="2" id="KW-0812">Transmembrane</keyword>
<reference evidence="4 5" key="1">
    <citation type="submission" date="2019-10" db="EMBL/GenBank/DDBJ databases">
        <title>Assembly and Annotation for the nematode Trichostrongylus colubriformis.</title>
        <authorList>
            <person name="Martin J."/>
        </authorList>
    </citation>
    <scope>NUCLEOTIDE SEQUENCE [LARGE SCALE GENOMIC DNA]</scope>
    <source>
        <strain evidence="4">G859</strain>
        <tissue evidence="4">Whole worm</tissue>
    </source>
</reference>
<comment type="caution">
    <text evidence="1">Lacks conserved residue(s) required for the propagation of feature annotation.</text>
</comment>
<feature type="disulfide bond" evidence="1">
    <location>
        <begin position="182"/>
        <end position="216"/>
    </location>
</feature>
<keyword evidence="2" id="KW-1133">Transmembrane helix</keyword>
<dbReference type="EMBL" id="WIXE01004003">
    <property type="protein sequence ID" value="KAK5983428.1"/>
    <property type="molecule type" value="Genomic_DNA"/>
</dbReference>
<organism evidence="4 5">
    <name type="scientific">Trichostrongylus colubriformis</name>
    <name type="common">Black scour worm</name>
    <dbReference type="NCBI Taxonomy" id="6319"/>
    <lineage>
        <taxon>Eukaryota</taxon>
        <taxon>Metazoa</taxon>
        <taxon>Ecdysozoa</taxon>
        <taxon>Nematoda</taxon>
        <taxon>Chromadorea</taxon>
        <taxon>Rhabditida</taxon>
        <taxon>Rhabditina</taxon>
        <taxon>Rhabditomorpha</taxon>
        <taxon>Strongyloidea</taxon>
        <taxon>Trichostrongylidae</taxon>
        <taxon>Trichostrongylus</taxon>
    </lineage>
</organism>
<evidence type="ECO:0000256" key="1">
    <source>
        <dbReference type="PROSITE-ProRule" id="PRU01005"/>
    </source>
</evidence>
<feature type="domain" description="ShKT" evidence="3">
    <location>
        <begin position="138"/>
        <end position="171"/>
    </location>
</feature>
<dbReference type="InterPro" id="IPR003582">
    <property type="entry name" value="ShKT_dom"/>
</dbReference>
<keyword evidence="5" id="KW-1185">Reference proteome</keyword>
<dbReference type="AlphaFoldDB" id="A0AAN8G8I2"/>
<dbReference type="PROSITE" id="PS51670">
    <property type="entry name" value="SHKT"/>
    <property type="match status" value="2"/>
</dbReference>
<evidence type="ECO:0000313" key="5">
    <source>
        <dbReference type="Proteomes" id="UP001331761"/>
    </source>
</evidence>
<accession>A0AAN8G8I2</accession>
<keyword evidence="2" id="KW-0472">Membrane</keyword>
<dbReference type="Proteomes" id="UP001331761">
    <property type="component" value="Unassembled WGS sequence"/>
</dbReference>
<feature type="transmembrane region" description="Helical" evidence="2">
    <location>
        <begin position="113"/>
        <end position="136"/>
    </location>
</feature>
<dbReference type="SMART" id="SM00254">
    <property type="entry name" value="ShKT"/>
    <property type="match status" value="2"/>
</dbReference>
<sequence length="272" mass="30679">MLTFRYLFCDLSHGWPQCASKIVVGGNCTGFVRGEIGFKGEDCCYNGRCVNNICVWNANNFGTRPRLLTVPGTRIRPFSLATSPVRSSISRASKKMNDDQLPPKAESTRVGTIAYFTMLFSCYFLLYLLTSVFSVMSCTDYHFCCAFWSTQNRCTGGQSIQQACPMSCNVCTANISSSNTDCQDFHPLCEAWANSRLCDTRQDYMWENCKWSCRKCDLLRPSSRAAACESIRRPLFRTVLRQPNALSEFQSENEYVTAEEPQTPTTTTLSSY</sequence>
<dbReference type="Pfam" id="PF01549">
    <property type="entry name" value="ShK"/>
    <property type="match status" value="2"/>
</dbReference>
<proteinExistence type="predicted"/>
<evidence type="ECO:0000259" key="3">
    <source>
        <dbReference type="PROSITE" id="PS51670"/>
    </source>
</evidence>
<evidence type="ECO:0000313" key="4">
    <source>
        <dbReference type="EMBL" id="KAK5983428.1"/>
    </source>
</evidence>
<name>A0AAN8G8I2_TRICO</name>
<comment type="caution">
    <text evidence="4">The sequence shown here is derived from an EMBL/GenBank/DDBJ whole genome shotgun (WGS) entry which is preliminary data.</text>
</comment>
<protein>
    <recommendedName>
        <fullName evidence="3">ShKT domain-containing protein</fullName>
    </recommendedName>
</protein>
<gene>
    <name evidence="4" type="ORF">GCK32_007001</name>
</gene>
<feature type="domain" description="ShKT" evidence="3">
    <location>
        <begin position="182"/>
        <end position="216"/>
    </location>
</feature>
<keyword evidence="1" id="KW-1015">Disulfide bond</keyword>
<evidence type="ECO:0000256" key="2">
    <source>
        <dbReference type="SAM" id="Phobius"/>
    </source>
</evidence>